<dbReference type="Proteomes" id="UP000665020">
    <property type="component" value="Chromosome"/>
</dbReference>
<comment type="subunit">
    <text evidence="9">Heteromultimer composed of HisG and HisZ subunits.</text>
</comment>
<sequence length="422" mass="48135">MPSNILKSPRGMRSYLPETAVELEEIEGNIRQTFRLWGYQPFITPTLEYYEALTVGMGSRLKKELYKFIDYEGNILTLRPELTAPIARTIAARVGEMTLPGRFSYSASVFRYDEPQTGKNREIYQMGVELIGEGESKADAEALILAIEAILKTGLRDFKFDIGHTGYLDGIIEELKLDREEIDQIKTYLNGKNIVGLNNYIEKLGIANKDLLYKLPGLRGGKEILNKAGDMVSNNRSREALQNLRDIYAYVADYGLADYLTFDLGLIRGFDYYTGVVFEGFTEKLGYTICGGGRYDNLIRQYCQRDIPAIGFAIGLERVRLALKKQSYHFQEDKIDDLFLFPADKRKLALATARTMREKGYIIILEERDKFSTELIEYAGEMGTGRIVSFHPADSVEVVKIKDKERFKQEISEGWEGILWPK</sequence>
<evidence type="ECO:0000259" key="11">
    <source>
        <dbReference type="PROSITE" id="PS50862"/>
    </source>
</evidence>
<feature type="domain" description="Aminoacyl-transfer RNA synthetases class-II family profile" evidence="11">
    <location>
        <begin position="24"/>
        <end position="342"/>
    </location>
</feature>
<keyword evidence="6 9" id="KW-0028">Amino-acid biosynthesis</keyword>
<dbReference type="Gene3D" id="3.30.930.10">
    <property type="entry name" value="Bira Bifunctional Protein, Domain 2"/>
    <property type="match status" value="1"/>
</dbReference>
<dbReference type="InterPro" id="IPR004516">
    <property type="entry name" value="HisRS/HisZ"/>
</dbReference>
<evidence type="ECO:0000256" key="6">
    <source>
        <dbReference type="ARBA" id="ARBA00022605"/>
    </source>
</evidence>
<evidence type="ECO:0000256" key="4">
    <source>
        <dbReference type="ARBA" id="ARBA00020397"/>
    </source>
</evidence>
<dbReference type="PIRSF" id="PIRSF001549">
    <property type="entry name" value="His-tRNA_synth"/>
    <property type="match status" value="1"/>
</dbReference>
<dbReference type="InterPro" id="IPR045864">
    <property type="entry name" value="aa-tRNA-synth_II/BPL/LPL"/>
</dbReference>
<dbReference type="CDD" id="cd00773">
    <property type="entry name" value="HisRS-like_core"/>
    <property type="match status" value="1"/>
</dbReference>
<dbReference type="RefSeq" id="WP_230867454.1">
    <property type="nucleotide sequence ID" value="NZ_CP046640.1"/>
</dbReference>
<dbReference type="KEGG" id="ifn:GM661_14360"/>
<dbReference type="GO" id="GO:0140096">
    <property type="term" value="F:catalytic activity, acting on a protein"/>
    <property type="evidence" value="ECO:0007669"/>
    <property type="project" value="UniProtKB-ARBA"/>
</dbReference>
<comment type="subcellular location">
    <subcellularLocation>
        <location evidence="1 9">Cytoplasm</location>
    </subcellularLocation>
</comment>
<dbReference type="InterPro" id="IPR041715">
    <property type="entry name" value="HisRS-like_core"/>
</dbReference>
<name>A0A8A7KB86_9FIRM</name>
<evidence type="ECO:0000256" key="2">
    <source>
        <dbReference type="ARBA" id="ARBA00004667"/>
    </source>
</evidence>
<evidence type="ECO:0000256" key="1">
    <source>
        <dbReference type="ARBA" id="ARBA00004496"/>
    </source>
</evidence>
<proteinExistence type="inferred from homology"/>
<dbReference type="SUPFAM" id="SSF55681">
    <property type="entry name" value="Class II aaRS and biotin synthetases"/>
    <property type="match status" value="1"/>
</dbReference>
<dbReference type="InterPro" id="IPR004517">
    <property type="entry name" value="HisZ"/>
</dbReference>
<comment type="miscellaneous">
    <text evidence="9">This function is generally fulfilled by the C-terminal part of HisG, which is missing in some bacteria such as this one.</text>
</comment>
<evidence type="ECO:0000256" key="7">
    <source>
        <dbReference type="ARBA" id="ARBA00023102"/>
    </source>
</evidence>
<keyword evidence="12" id="KW-0328">Glycosyltransferase</keyword>
<dbReference type="NCBIfam" id="TIGR00443">
    <property type="entry name" value="hisZ_biosyn_reg"/>
    <property type="match status" value="1"/>
</dbReference>
<feature type="binding site" evidence="10">
    <location>
        <position position="125"/>
    </location>
    <ligand>
        <name>L-histidine</name>
        <dbReference type="ChEBI" id="CHEBI:57595"/>
    </ligand>
</feature>
<dbReference type="PANTHER" id="PTHR43707:SF6">
    <property type="entry name" value="ATP PHOSPHORIBOSYLTRANSFERASE REGULATORY SUBUNIT"/>
    <property type="match status" value="1"/>
</dbReference>
<organism evidence="12 13">
    <name type="scientific">Iocasia fonsfrigidae</name>
    <dbReference type="NCBI Taxonomy" id="2682810"/>
    <lineage>
        <taxon>Bacteria</taxon>
        <taxon>Bacillati</taxon>
        <taxon>Bacillota</taxon>
        <taxon>Clostridia</taxon>
        <taxon>Halanaerobiales</taxon>
        <taxon>Halanaerobiaceae</taxon>
        <taxon>Iocasia</taxon>
    </lineage>
</organism>
<evidence type="ECO:0000256" key="9">
    <source>
        <dbReference type="HAMAP-Rule" id="MF_00125"/>
    </source>
</evidence>
<comment type="pathway">
    <text evidence="2 9">Amino-acid biosynthesis; L-histidine biosynthesis; L-histidine from 5-phospho-alpha-D-ribose 1-diphosphate: step 1/9.</text>
</comment>
<feature type="binding site" evidence="10">
    <location>
        <position position="268"/>
    </location>
    <ligand>
        <name>L-histidine</name>
        <dbReference type="ChEBI" id="CHEBI:57595"/>
    </ligand>
</feature>
<gene>
    <name evidence="9 12" type="primary">hisZ</name>
    <name evidence="12" type="ORF">GM661_14360</name>
</gene>
<keyword evidence="5 9" id="KW-0963">Cytoplasm</keyword>
<protein>
    <recommendedName>
        <fullName evidence="4 9">ATP phosphoribosyltransferase regulatory subunit</fullName>
    </recommendedName>
</protein>
<keyword evidence="7 9" id="KW-0368">Histidine biosynthesis</keyword>
<dbReference type="HAMAP" id="MF_00125">
    <property type="entry name" value="HisZ"/>
    <property type="match status" value="1"/>
</dbReference>
<evidence type="ECO:0000313" key="12">
    <source>
        <dbReference type="EMBL" id="QTL99056.1"/>
    </source>
</evidence>
<evidence type="ECO:0000256" key="10">
    <source>
        <dbReference type="PIRSR" id="PIRSR001549-1"/>
    </source>
</evidence>
<feature type="binding site" evidence="10">
    <location>
        <position position="111"/>
    </location>
    <ligand>
        <name>L-histidine</name>
        <dbReference type="ChEBI" id="CHEBI:57595"/>
    </ligand>
</feature>
<feature type="binding site" evidence="10">
    <location>
        <position position="129"/>
    </location>
    <ligand>
        <name>L-histidine</name>
        <dbReference type="ChEBI" id="CHEBI:57595"/>
    </ligand>
</feature>
<evidence type="ECO:0000313" key="13">
    <source>
        <dbReference type="Proteomes" id="UP000665020"/>
    </source>
</evidence>
<dbReference type="Pfam" id="PF13393">
    <property type="entry name" value="tRNA-synt_His"/>
    <property type="match status" value="1"/>
</dbReference>
<dbReference type="InterPro" id="IPR006195">
    <property type="entry name" value="aa-tRNA-synth_II"/>
</dbReference>
<dbReference type="GO" id="GO:0000105">
    <property type="term" value="P:L-histidine biosynthetic process"/>
    <property type="evidence" value="ECO:0007669"/>
    <property type="project" value="UniProtKB-UniRule"/>
</dbReference>
<evidence type="ECO:0000256" key="5">
    <source>
        <dbReference type="ARBA" id="ARBA00022490"/>
    </source>
</evidence>
<keyword evidence="13" id="KW-1185">Reference proteome</keyword>
<dbReference type="GO" id="GO:0006427">
    <property type="term" value="P:histidyl-tRNA aminoacylation"/>
    <property type="evidence" value="ECO:0007669"/>
    <property type="project" value="TreeGrafter"/>
</dbReference>
<evidence type="ECO:0000256" key="3">
    <source>
        <dbReference type="ARBA" id="ARBA00005539"/>
    </source>
</evidence>
<dbReference type="GO" id="GO:0004821">
    <property type="term" value="F:histidine-tRNA ligase activity"/>
    <property type="evidence" value="ECO:0007669"/>
    <property type="project" value="TreeGrafter"/>
</dbReference>
<dbReference type="GO" id="GO:0016757">
    <property type="term" value="F:glycosyltransferase activity"/>
    <property type="evidence" value="ECO:0007669"/>
    <property type="project" value="UniProtKB-KW"/>
</dbReference>
<dbReference type="EMBL" id="CP046640">
    <property type="protein sequence ID" value="QTL99056.1"/>
    <property type="molecule type" value="Genomic_DNA"/>
</dbReference>
<dbReference type="PANTHER" id="PTHR43707">
    <property type="entry name" value="HISTIDYL-TRNA SYNTHETASE"/>
    <property type="match status" value="1"/>
</dbReference>
<comment type="function">
    <text evidence="8 9">Required for the first step of histidine biosynthesis. May allow the feedback regulation of ATP phosphoribosyltransferase activity by histidine.</text>
</comment>
<dbReference type="PROSITE" id="PS50862">
    <property type="entry name" value="AA_TRNA_LIGASE_II"/>
    <property type="match status" value="1"/>
</dbReference>
<feature type="binding site" evidence="10">
    <location>
        <begin position="272"/>
        <end position="273"/>
    </location>
    <ligand>
        <name>L-histidine</name>
        <dbReference type="ChEBI" id="CHEBI:57595"/>
    </ligand>
</feature>
<accession>A0A8A7KB86</accession>
<dbReference type="AlphaFoldDB" id="A0A8A7KB86"/>
<feature type="binding site" evidence="10">
    <location>
        <begin position="81"/>
        <end position="83"/>
    </location>
    <ligand>
        <name>L-histidine</name>
        <dbReference type="ChEBI" id="CHEBI:57595"/>
    </ligand>
</feature>
<evidence type="ECO:0000256" key="8">
    <source>
        <dbReference type="ARBA" id="ARBA00025246"/>
    </source>
</evidence>
<reference evidence="12" key="1">
    <citation type="submission" date="2019-12" db="EMBL/GenBank/DDBJ databases">
        <authorList>
            <person name="zhang j."/>
            <person name="sun C.M."/>
        </authorList>
    </citation>
    <scope>NUCLEOTIDE SEQUENCE</scope>
    <source>
        <strain evidence="12">NS-1</strain>
    </source>
</reference>
<dbReference type="UniPathway" id="UPA00031">
    <property type="reaction ID" value="UER00006"/>
</dbReference>
<keyword evidence="12" id="KW-0808">Transferase</keyword>
<comment type="similarity">
    <text evidence="3 9">Belongs to the class-II aminoacyl-tRNA synthetase family. HisZ subfamily.</text>
</comment>
<dbReference type="GO" id="GO:0005737">
    <property type="term" value="C:cytoplasm"/>
    <property type="evidence" value="ECO:0007669"/>
    <property type="project" value="UniProtKB-SubCell"/>
</dbReference>